<dbReference type="InterPro" id="IPR038765">
    <property type="entry name" value="Papain-like_cys_pep_sf"/>
</dbReference>
<proteinExistence type="predicted"/>
<keyword evidence="4" id="KW-1185">Reference proteome</keyword>
<name>A0ABD3JUQ3_EUCGL</name>
<gene>
    <name evidence="3" type="ORF">ACJRO7_032753</name>
</gene>
<dbReference type="Gene3D" id="3.90.1720.10">
    <property type="entry name" value="endopeptidase domain like (from Nostoc punctiforme)"/>
    <property type="match status" value="1"/>
</dbReference>
<dbReference type="InterPro" id="IPR007053">
    <property type="entry name" value="LRAT_dom"/>
</dbReference>
<dbReference type="AlphaFoldDB" id="A0ABD3JUQ3"/>
<dbReference type="EMBL" id="JBJKBG010000008">
    <property type="protein sequence ID" value="KAL3728051.1"/>
    <property type="molecule type" value="Genomic_DNA"/>
</dbReference>
<evidence type="ECO:0000313" key="3">
    <source>
        <dbReference type="EMBL" id="KAL3728051.1"/>
    </source>
</evidence>
<dbReference type="SUPFAM" id="SSF54001">
    <property type="entry name" value="Cysteine proteinases"/>
    <property type="match status" value="1"/>
</dbReference>
<dbReference type="PANTHER" id="PTHR46137">
    <property type="entry name" value="OS05G0310600 PROTEIN"/>
    <property type="match status" value="1"/>
</dbReference>
<evidence type="ECO:0000256" key="1">
    <source>
        <dbReference type="SAM" id="SignalP"/>
    </source>
</evidence>
<evidence type="ECO:0000259" key="2">
    <source>
        <dbReference type="PROSITE" id="PS51934"/>
    </source>
</evidence>
<organism evidence="3 4">
    <name type="scientific">Eucalyptus globulus</name>
    <name type="common">Tasmanian blue gum</name>
    <dbReference type="NCBI Taxonomy" id="34317"/>
    <lineage>
        <taxon>Eukaryota</taxon>
        <taxon>Viridiplantae</taxon>
        <taxon>Streptophyta</taxon>
        <taxon>Embryophyta</taxon>
        <taxon>Tracheophyta</taxon>
        <taxon>Spermatophyta</taxon>
        <taxon>Magnoliopsida</taxon>
        <taxon>eudicotyledons</taxon>
        <taxon>Gunneridae</taxon>
        <taxon>Pentapetalae</taxon>
        <taxon>rosids</taxon>
        <taxon>malvids</taxon>
        <taxon>Myrtales</taxon>
        <taxon>Myrtaceae</taxon>
        <taxon>Myrtoideae</taxon>
        <taxon>Eucalypteae</taxon>
        <taxon>Eucalyptus</taxon>
    </lineage>
</organism>
<feature type="chain" id="PRO_5044857575" description="LRAT domain-containing protein" evidence="1">
    <location>
        <begin position="21"/>
        <end position="199"/>
    </location>
</feature>
<dbReference type="PANTHER" id="PTHR46137:SF14">
    <property type="entry name" value="LRAT DOMAIN-CONTAINING PROTEIN"/>
    <property type="match status" value="1"/>
</dbReference>
<comment type="caution">
    <text evidence="3">The sequence shown here is derived from an EMBL/GenBank/DDBJ whole genome shotgun (WGS) entry which is preliminary data.</text>
</comment>
<dbReference type="PROSITE" id="PS51934">
    <property type="entry name" value="LRAT"/>
    <property type="match status" value="1"/>
</dbReference>
<protein>
    <recommendedName>
        <fullName evidence="2">LRAT domain-containing protein</fullName>
    </recommendedName>
</protein>
<accession>A0ABD3JUQ3</accession>
<sequence length="199" mass="23249">MIDKVFAILMLLLTWNAVRQEDLKPGDHIYTYRLHGLYTHHGIYIGEGYVIHFTRTGVNQTCLDCFRREGEKLHPLHLYAYGRPLLEYWLTRWGTRTTLPDTKSSQEVVNNARELHQGNNFGEYDLINNNCEHFASFCRTGVRASAQTAMVNACEGKIKSVKEWAIKLPQRIKFSLTWVNKRIHRLSEFTQKFFTAQII</sequence>
<feature type="domain" description="LRAT" evidence="2">
    <location>
        <begin position="30"/>
        <end position="147"/>
    </location>
</feature>
<evidence type="ECO:0000313" key="4">
    <source>
        <dbReference type="Proteomes" id="UP001634007"/>
    </source>
</evidence>
<dbReference type="Proteomes" id="UP001634007">
    <property type="component" value="Unassembled WGS sequence"/>
</dbReference>
<reference evidence="3 4" key="1">
    <citation type="submission" date="2024-11" db="EMBL/GenBank/DDBJ databases">
        <title>Chromosome-level genome assembly of Eucalyptus globulus Labill. provides insights into its genome evolution.</title>
        <authorList>
            <person name="Li X."/>
        </authorList>
    </citation>
    <scope>NUCLEOTIDE SEQUENCE [LARGE SCALE GENOMIC DNA]</scope>
    <source>
        <strain evidence="3">CL2024</strain>
        <tissue evidence="3">Fresh tender leaves</tissue>
    </source>
</reference>
<dbReference type="Pfam" id="PF04970">
    <property type="entry name" value="LRAT"/>
    <property type="match status" value="1"/>
</dbReference>
<keyword evidence="1" id="KW-0732">Signal</keyword>
<feature type="signal peptide" evidence="1">
    <location>
        <begin position="1"/>
        <end position="20"/>
    </location>
</feature>